<comment type="similarity">
    <text evidence="2">Belongs to the major facilitator superfamily.</text>
</comment>
<reference evidence="10 11" key="1">
    <citation type="submission" date="2019-11" db="EMBL/GenBank/DDBJ databases">
        <title>Novel species isolated from a subtropical stream in China.</title>
        <authorList>
            <person name="Lu H."/>
        </authorList>
    </citation>
    <scope>NUCLEOTIDE SEQUENCE [LARGE SCALE GENOMIC DNA]</scope>
    <source>
        <strain evidence="10 11">FT80W</strain>
    </source>
</reference>
<evidence type="ECO:0000313" key="11">
    <source>
        <dbReference type="Proteomes" id="UP000433309"/>
    </source>
</evidence>
<proteinExistence type="inferred from homology"/>
<feature type="transmembrane region" description="Helical" evidence="8">
    <location>
        <begin position="321"/>
        <end position="345"/>
    </location>
</feature>
<feature type="transmembrane region" description="Helical" evidence="8">
    <location>
        <begin position="357"/>
        <end position="376"/>
    </location>
</feature>
<feature type="domain" description="Major facilitator superfamily (MFS) profile" evidence="9">
    <location>
        <begin position="26"/>
        <end position="409"/>
    </location>
</feature>
<evidence type="ECO:0000256" key="4">
    <source>
        <dbReference type="ARBA" id="ARBA00022475"/>
    </source>
</evidence>
<gene>
    <name evidence="10" type="ORF">GJ699_14715</name>
</gene>
<dbReference type="SUPFAM" id="SSF103473">
    <property type="entry name" value="MFS general substrate transporter"/>
    <property type="match status" value="1"/>
</dbReference>
<keyword evidence="7 8" id="KW-0472">Membrane</keyword>
<accession>A0A6I2L027</accession>
<keyword evidence="3" id="KW-0813">Transport</keyword>
<dbReference type="InterPro" id="IPR005829">
    <property type="entry name" value="Sugar_transporter_CS"/>
</dbReference>
<evidence type="ECO:0000256" key="2">
    <source>
        <dbReference type="ARBA" id="ARBA00008335"/>
    </source>
</evidence>
<evidence type="ECO:0000256" key="1">
    <source>
        <dbReference type="ARBA" id="ARBA00004651"/>
    </source>
</evidence>
<dbReference type="InterPro" id="IPR011701">
    <property type="entry name" value="MFS"/>
</dbReference>
<evidence type="ECO:0000313" key="10">
    <source>
        <dbReference type="EMBL" id="MRW91243.1"/>
    </source>
</evidence>
<dbReference type="AlphaFoldDB" id="A0A6I2L027"/>
<comment type="subcellular location">
    <subcellularLocation>
        <location evidence="1">Cell membrane</location>
        <topology evidence="1">Multi-pass membrane protein</topology>
    </subcellularLocation>
</comment>
<evidence type="ECO:0000256" key="6">
    <source>
        <dbReference type="ARBA" id="ARBA00022989"/>
    </source>
</evidence>
<keyword evidence="11" id="KW-1185">Reference proteome</keyword>
<feature type="transmembrane region" description="Helical" evidence="8">
    <location>
        <begin position="180"/>
        <end position="198"/>
    </location>
</feature>
<evidence type="ECO:0000256" key="7">
    <source>
        <dbReference type="ARBA" id="ARBA00023136"/>
    </source>
</evidence>
<protein>
    <submittedName>
        <fullName evidence="10">MFS transporter</fullName>
    </submittedName>
</protein>
<dbReference type="Gene3D" id="1.20.1250.20">
    <property type="entry name" value="MFS general substrate transporter like domains"/>
    <property type="match status" value="1"/>
</dbReference>
<dbReference type="InterPro" id="IPR036259">
    <property type="entry name" value="MFS_trans_sf"/>
</dbReference>
<dbReference type="GO" id="GO:0005886">
    <property type="term" value="C:plasma membrane"/>
    <property type="evidence" value="ECO:0007669"/>
    <property type="project" value="UniProtKB-SubCell"/>
</dbReference>
<dbReference type="RefSeq" id="WP_154377448.1">
    <property type="nucleotide sequence ID" value="NZ_WKJK01000007.1"/>
</dbReference>
<feature type="transmembrane region" description="Helical" evidence="8">
    <location>
        <begin position="299"/>
        <end position="315"/>
    </location>
</feature>
<keyword evidence="5 8" id="KW-0812">Transmembrane</keyword>
<feature type="transmembrane region" description="Helical" evidence="8">
    <location>
        <begin position="268"/>
        <end position="287"/>
    </location>
</feature>
<feature type="transmembrane region" description="Helical" evidence="8">
    <location>
        <begin position="33"/>
        <end position="52"/>
    </location>
</feature>
<keyword evidence="4" id="KW-1003">Cell membrane</keyword>
<feature type="transmembrane region" description="Helical" evidence="8">
    <location>
        <begin position="150"/>
        <end position="168"/>
    </location>
</feature>
<feature type="transmembrane region" description="Helical" evidence="8">
    <location>
        <begin position="96"/>
        <end position="115"/>
    </location>
</feature>
<dbReference type="PROSITE" id="PS50850">
    <property type="entry name" value="MFS"/>
    <property type="match status" value="1"/>
</dbReference>
<comment type="caution">
    <text evidence="10">The sequence shown here is derived from an EMBL/GenBank/DDBJ whole genome shotgun (WGS) entry which is preliminary data.</text>
</comment>
<evidence type="ECO:0000256" key="8">
    <source>
        <dbReference type="SAM" id="Phobius"/>
    </source>
</evidence>
<dbReference type="PROSITE" id="PS00216">
    <property type="entry name" value="SUGAR_TRANSPORT_1"/>
    <property type="match status" value="2"/>
</dbReference>
<dbReference type="CDD" id="cd17324">
    <property type="entry name" value="MFS_NepI_like"/>
    <property type="match status" value="1"/>
</dbReference>
<feature type="transmembrane region" description="Helical" evidence="8">
    <location>
        <begin position="235"/>
        <end position="256"/>
    </location>
</feature>
<dbReference type="Pfam" id="PF07690">
    <property type="entry name" value="MFS_1"/>
    <property type="match status" value="1"/>
</dbReference>
<dbReference type="PANTHER" id="PTHR43271">
    <property type="entry name" value="BLL2771 PROTEIN"/>
    <property type="match status" value="1"/>
</dbReference>
<name>A0A6I2L027_9BURK</name>
<feature type="transmembrane region" description="Helical" evidence="8">
    <location>
        <begin position="64"/>
        <end position="84"/>
    </location>
</feature>
<organism evidence="10 11">
    <name type="scientific">Duganella guangzhouensis</name>
    <dbReference type="NCBI Taxonomy" id="2666084"/>
    <lineage>
        <taxon>Bacteria</taxon>
        <taxon>Pseudomonadati</taxon>
        <taxon>Pseudomonadota</taxon>
        <taxon>Betaproteobacteria</taxon>
        <taxon>Burkholderiales</taxon>
        <taxon>Oxalobacteraceae</taxon>
        <taxon>Telluria group</taxon>
        <taxon>Duganella</taxon>
    </lineage>
</organism>
<sequence>MSVSATSASAIPTPRPARRIAVGSPEFKRTNRAMFFGGFSTFALLYCVQPLMPLLSHEFGLSAAQSSVVLSISTAALALTLVASSAISERFGRKPLMVGGMAIAALMTLLCAFAHNYPQLLVMRALLGVALGGMPAIAMAYLGEEIEPESLGLSMGLYISGSAFGGMVGRVMTSVLSDHFSWRLALGLVGVAGLYAAFEFWRSLPVSRHFTPTREGWRTLPSGFKLHLSDAGLPWLFALAFLLMGAFVSMYNYIAYRLLAEPFALNQSVVGAVSFMYLLGIYSSVWAGRLADRYGRRHVLWVMSLIMFSGLLLTLSNWLPLIVVGVAVFTYGFFATHSVASSWVGRRATSNKALASALYLFFYYLGSSVIGSATGVMWGHSAWPGVVAVLACALALAVVVALRLRTLAPVGQAER</sequence>
<evidence type="ECO:0000256" key="3">
    <source>
        <dbReference type="ARBA" id="ARBA00022448"/>
    </source>
</evidence>
<keyword evidence="6 8" id="KW-1133">Transmembrane helix</keyword>
<dbReference type="GO" id="GO:0022857">
    <property type="term" value="F:transmembrane transporter activity"/>
    <property type="evidence" value="ECO:0007669"/>
    <property type="project" value="InterPro"/>
</dbReference>
<evidence type="ECO:0000256" key="5">
    <source>
        <dbReference type="ARBA" id="ARBA00022692"/>
    </source>
</evidence>
<dbReference type="EMBL" id="WKJK01000007">
    <property type="protein sequence ID" value="MRW91243.1"/>
    <property type="molecule type" value="Genomic_DNA"/>
</dbReference>
<dbReference type="InterPro" id="IPR020846">
    <property type="entry name" value="MFS_dom"/>
</dbReference>
<dbReference type="Proteomes" id="UP000433309">
    <property type="component" value="Unassembled WGS sequence"/>
</dbReference>
<dbReference type="PANTHER" id="PTHR43271:SF1">
    <property type="entry name" value="INNER MEMBRANE TRANSPORT PROTEIN YNFM"/>
    <property type="match status" value="1"/>
</dbReference>
<feature type="transmembrane region" description="Helical" evidence="8">
    <location>
        <begin position="121"/>
        <end position="143"/>
    </location>
</feature>
<evidence type="ECO:0000259" key="9">
    <source>
        <dbReference type="PROSITE" id="PS50850"/>
    </source>
</evidence>
<feature type="transmembrane region" description="Helical" evidence="8">
    <location>
        <begin position="382"/>
        <end position="402"/>
    </location>
</feature>